<dbReference type="PIRSF" id="PIRSF000446">
    <property type="entry name" value="Mct"/>
    <property type="match status" value="1"/>
</dbReference>
<dbReference type="GO" id="GO:0006633">
    <property type="term" value="P:fatty acid biosynthetic process"/>
    <property type="evidence" value="ECO:0007669"/>
    <property type="project" value="TreeGrafter"/>
</dbReference>
<dbReference type="Proteomes" id="UP000428328">
    <property type="component" value="Chromosome"/>
</dbReference>
<comment type="similarity">
    <text evidence="6">Belongs to the fabD family.</text>
</comment>
<dbReference type="PANTHER" id="PTHR42681">
    <property type="entry name" value="MALONYL-COA-ACYL CARRIER PROTEIN TRANSACYLASE, MITOCHONDRIAL"/>
    <property type="match status" value="1"/>
</dbReference>
<accession>A0A6I6JGZ1</accession>
<dbReference type="Pfam" id="PF00698">
    <property type="entry name" value="Acyl_transf_1"/>
    <property type="match status" value="1"/>
</dbReference>
<feature type="active site" evidence="7">
    <location>
        <position position="90"/>
    </location>
</feature>
<dbReference type="PANTHER" id="PTHR42681:SF1">
    <property type="entry name" value="MALONYL-COA-ACYL CARRIER PROTEIN TRANSACYLASE, MITOCHONDRIAL"/>
    <property type="match status" value="1"/>
</dbReference>
<dbReference type="KEGG" id="psel:GM415_04115"/>
<evidence type="ECO:0000256" key="3">
    <source>
        <dbReference type="ARBA" id="ARBA00022679"/>
    </source>
</evidence>
<sequence>MTKIAILFPGQGSQEKGMGRDVAEANAEAMGLWQLAEAECGLPLREIYWEGEAADMADTRALQPALTVTNLSLWLAIKDKLAPVAAAGHSLGEFAALAAAGVLSAEDAVKAVSLRGRLMAEAGQEGHGMAAVVKLARETVEAIVEDASGATGAELRIANYNSPAQFVISGEKAALDAAAAKVKEAKGRAIALAVSGAFHSPLIQEAADEFAEYLKGLAWNAPVFPVYHNATAQPEADSGKILEIMQSQMTSSVLWTQTLQGLYASGVRSFVEVGPKGVLYKLLTPNLKGEGDDWTGQAVASLEQAEAL</sequence>
<dbReference type="InterPro" id="IPR001227">
    <property type="entry name" value="Ac_transferase_dom_sf"/>
</dbReference>
<feature type="domain" description="Malonyl-CoA:ACP transacylase (MAT)" evidence="8">
    <location>
        <begin position="7"/>
        <end position="306"/>
    </location>
</feature>
<dbReference type="InterPro" id="IPR016035">
    <property type="entry name" value="Acyl_Trfase/lysoPLipase"/>
</dbReference>
<evidence type="ECO:0000256" key="4">
    <source>
        <dbReference type="ARBA" id="ARBA00023315"/>
    </source>
</evidence>
<name>A0A6I6JGZ1_9BACT</name>
<dbReference type="Gene3D" id="3.30.70.250">
    <property type="entry name" value="Malonyl-CoA ACP transacylase, ACP-binding"/>
    <property type="match status" value="1"/>
</dbReference>
<organism evidence="9 10">
    <name type="scientific">Pseudodesulfovibrio cashew</name>
    <dbReference type="NCBI Taxonomy" id="2678688"/>
    <lineage>
        <taxon>Bacteria</taxon>
        <taxon>Pseudomonadati</taxon>
        <taxon>Thermodesulfobacteriota</taxon>
        <taxon>Desulfovibrionia</taxon>
        <taxon>Desulfovibrionales</taxon>
        <taxon>Desulfovibrionaceae</taxon>
    </lineage>
</organism>
<dbReference type="EC" id="2.3.1.39" evidence="1 6"/>
<reference evidence="9 10" key="1">
    <citation type="submission" date="2019-11" db="EMBL/GenBank/DDBJ databases">
        <authorList>
            <person name="Zheng R.K."/>
            <person name="Sun C.M."/>
        </authorList>
    </citation>
    <scope>NUCLEOTIDE SEQUENCE [LARGE SCALE GENOMIC DNA]</scope>
    <source>
        <strain evidence="9 10">SRB007</strain>
    </source>
</reference>
<evidence type="ECO:0000256" key="7">
    <source>
        <dbReference type="PIRSR" id="PIRSR000446-1"/>
    </source>
</evidence>
<evidence type="ECO:0000256" key="2">
    <source>
        <dbReference type="ARBA" id="ARBA00018953"/>
    </source>
</evidence>
<dbReference type="Gene3D" id="3.40.366.10">
    <property type="entry name" value="Malonyl-Coenzyme A Acyl Carrier Protein, domain 2"/>
    <property type="match status" value="1"/>
</dbReference>
<dbReference type="InterPro" id="IPR050858">
    <property type="entry name" value="Mal-CoA-ACP_Trans/PKS_FabD"/>
</dbReference>
<dbReference type="InterPro" id="IPR016036">
    <property type="entry name" value="Malonyl_transacylase_ACP-bd"/>
</dbReference>
<gene>
    <name evidence="9" type="ORF">GM415_04115</name>
</gene>
<keyword evidence="3 6" id="KW-0808">Transferase</keyword>
<evidence type="ECO:0000256" key="6">
    <source>
        <dbReference type="PIRNR" id="PIRNR000446"/>
    </source>
</evidence>
<evidence type="ECO:0000256" key="1">
    <source>
        <dbReference type="ARBA" id="ARBA00013258"/>
    </source>
</evidence>
<evidence type="ECO:0000256" key="5">
    <source>
        <dbReference type="ARBA" id="ARBA00048462"/>
    </source>
</evidence>
<protein>
    <recommendedName>
        <fullName evidence="2 6">Malonyl CoA-acyl carrier protein transacylase</fullName>
        <ecNumber evidence="1 6">2.3.1.39</ecNumber>
    </recommendedName>
</protein>
<evidence type="ECO:0000313" key="10">
    <source>
        <dbReference type="Proteomes" id="UP000428328"/>
    </source>
</evidence>
<dbReference type="GO" id="GO:0005829">
    <property type="term" value="C:cytosol"/>
    <property type="evidence" value="ECO:0007669"/>
    <property type="project" value="TreeGrafter"/>
</dbReference>
<feature type="active site" evidence="7">
    <location>
        <position position="199"/>
    </location>
</feature>
<dbReference type="SUPFAM" id="SSF55048">
    <property type="entry name" value="Probable ACP-binding domain of malonyl-CoA ACP transacylase"/>
    <property type="match status" value="1"/>
</dbReference>
<keyword evidence="10" id="KW-1185">Reference proteome</keyword>
<dbReference type="EMBL" id="CP046400">
    <property type="protein sequence ID" value="QGY39337.1"/>
    <property type="molecule type" value="Genomic_DNA"/>
</dbReference>
<proteinExistence type="inferred from homology"/>
<dbReference type="InterPro" id="IPR014043">
    <property type="entry name" value="Acyl_transferase_dom"/>
</dbReference>
<dbReference type="InterPro" id="IPR024925">
    <property type="entry name" value="Malonyl_CoA-ACP_transAc"/>
</dbReference>
<dbReference type="GO" id="GO:0004314">
    <property type="term" value="F:[acyl-carrier-protein] S-malonyltransferase activity"/>
    <property type="evidence" value="ECO:0007669"/>
    <property type="project" value="UniProtKB-EC"/>
</dbReference>
<keyword evidence="4 6" id="KW-0012">Acyltransferase</keyword>
<dbReference type="SUPFAM" id="SSF52151">
    <property type="entry name" value="FabD/lysophospholipase-like"/>
    <property type="match status" value="1"/>
</dbReference>
<evidence type="ECO:0000259" key="8">
    <source>
        <dbReference type="SMART" id="SM00827"/>
    </source>
</evidence>
<comment type="catalytic activity">
    <reaction evidence="5 6">
        <text>holo-[ACP] + malonyl-CoA = malonyl-[ACP] + CoA</text>
        <dbReference type="Rhea" id="RHEA:41792"/>
        <dbReference type="Rhea" id="RHEA-COMP:9623"/>
        <dbReference type="Rhea" id="RHEA-COMP:9685"/>
        <dbReference type="ChEBI" id="CHEBI:57287"/>
        <dbReference type="ChEBI" id="CHEBI:57384"/>
        <dbReference type="ChEBI" id="CHEBI:64479"/>
        <dbReference type="ChEBI" id="CHEBI:78449"/>
        <dbReference type="EC" id="2.3.1.39"/>
    </reaction>
</comment>
<dbReference type="RefSeq" id="WP_158946563.1">
    <property type="nucleotide sequence ID" value="NZ_CP046400.1"/>
</dbReference>
<dbReference type="SMART" id="SM00827">
    <property type="entry name" value="PKS_AT"/>
    <property type="match status" value="1"/>
</dbReference>
<evidence type="ECO:0000313" key="9">
    <source>
        <dbReference type="EMBL" id="QGY39337.1"/>
    </source>
</evidence>
<dbReference type="AlphaFoldDB" id="A0A6I6JGZ1"/>